<dbReference type="PIRSF" id="PIRSF005700">
    <property type="entry name" value="PepC"/>
    <property type="match status" value="1"/>
</dbReference>
<evidence type="ECO:0000256" key="9">
    <source>
        <dbReference type="PIRSR" id="PIRSR005700-1"/>
    </source>
</evidence>
<dbReference type="STRING" id="1849047.A0A3D8QKM5"/>
<feature type="active site" evidence="9">
    <location>
        <position position="125"/>
    </location>
</feature>
<dbReference type="InterPro" id="IPR000169">
    <property type="entry name" value="Pept_cys_AS"/>
</dbReference>
<evidence type="ECO:0000256" key="7">
    <source>
        <dbReference type="ARBA" id="ARBA00026080"/>
    </source>
</evidence>
<dbReference type="InterPro" id="IPR038765">
    <property type="entry name" value="Papain-like_cys_pep_sf"/>
</dbReference>
<dbReference type="PROSITE" id="PS00139">
    <property type="entry name" value="THIOL_PROTEASE_CYS"/>
    <property type="match status" value="1"/>
</dbReference>
<reference evidence="10 11" key="1">
    <citation type="journal article" date="2018" name="IMA Fungus">
        <title>IMA Genome-F 9: Draft genome sequence of Annulohypoxylon stygium, Aspergillus mulundensis, Berkeleyomyces basicola (syn. Thielaviopsis basicola), Ceratocystis smalleyi, two Cercospora beticola strains, Coleophoma cylindrospora, Fusarium fracticaudum, Phialophora cf. hyalina, and Morchella septimelata.</title>
        <authorList>
            <person name="Wingfield B.D."/>
            <person name="Bills G.F."/>
            <person name="Dong Y."/>
            <person name="Huang W."/>
            <person name="Nel W.J."/>
            <person name="Swalarsk-Parry B.S."/>
            <person name="Vaghefi N."/>
            <person name="Wilken P.M."/>
            <person name="An Z."/>
            <person name="de Beer Z.W."/>
            <person name="De Vos L."/>
            <person name="Chen L."/>
            <person name="Duong T.A."/>
            <person name="Gao Y."/>
            <person name="Hammerbacher A."/>
            <person name="Kikkert J.R."/>
            <person name="Li Y."/>
            <person name="Li H."/>
            <person name="Li K."/>
            <person name="Li Q."/>
            <person name="Liu X."/>
            <person name="Ma X."/>
            <person name="Naidoo K."/>
            <person name="Pethybridge S.J."/>
            <person name="Sun J."/>
            <person name="Steenkamp E.T."/>
            <person name="van der Nest M.A."/>
            <person name="van Wyk S."/>
            <person name="Wingfield M.J."/>
            <person name="Xiong C."/>
            <person name="Yue Q."/>
            <person name="Zhang X."/>
        </authorList>
    </citation>
    <scope>NUCLEOTIDE SEQUENCE [LARGE SCALE GENOMIC DNA]</scope>
    <source>
        <strain evidence="10 11">BP6252</strain>
    </source>
</reference>
<keyword evidence="11" id="KW-1185">Reference proteome</keyword>
<comment type="caution">
    <text evidence="10">The sequence shown here is derived from an EMBL/GenBank/DDBJ whole genome shotgun (WGS) entry which is preliminary data.</text>
</comment>
<name>A0A3D8QKM5_9HELO</name>
<dbReference type="GO" id="GO:0009636">
    <property type="term" value="P:response to toxic substance"/>
    <property type="evidence" value="ECO:0007669"/>
    <property type="project" value="TreeGrafter"/>
</dbReference>
<evidence type="ECO:0000256" key="5">
    <source>
        <dbReference type="ARBA" id="ARBA00022807"/>
    </source>
</evidence>
<accession>A0A3D8QKM5</accession>
<comment type="catalytic activity">
    <reaction evidence="1 8">
        <text>Inactivates bleomycin B2 (a cytotoxic glycometallopeptide) by hydrolysis of a carboxyamide bond of beta-aminoalanine, but also shows general aminopeptidase activity. The specificity varies somewhat with source, but amino acid arylamides of Met, Leu and Ala are preferred.</text>
        <dbReference type="EC" id="3.4.22.40"/>
    </reaction>
</comment>
<dbReference type="Gene3D" id="3.90.70.10">
    <property type="entry name" value="Cysteine proteinases"/>
    <property type="match status" value="1"/>
</dbReference>
<evidence type="ECO:0000256" key="3">
    <source>
        <dbReference type="ARBA" id="ARBA00022670"/>
    </source>
</evidence>
<dbReference type="Pfam" id="PF03051">
    <property type="entry name" value="Peptidase_C1_2"/>
    <property type="match status" value="1"/>
</dbReference>
<dbReference type="Proteomes" id="UP000256645">
    <property type="component" value="Unassembled WGS sequence"/>
</dbReference>
<evidence type="ECO:0000313" key="10">
    <source>
        <dbReference type="EMBL" id="RDW62383.1"/>
    </source>
</evidence>
<evidence type="ECO:0000256" key="8">
    <source>
        <dbReference type="PIRNR" id="PIRNR005700"/>
    </source>
</evidence>
<dbReference type="GO" id="GO:0043418">
    <property type="term" value="P:homocysteine catabolic process"/>
    <property type="evidence" value="ECO:0007669"/>
    <property type="project" value="TreeGrafter"/>
</dbReference>
<protein>
    <recommendedName>
        <fullName evidence="8">Cysteine proteinase 1, mitochondrial</fullName>
        <ecNumber evidence="8">3.4.22.40</ecNumber>
    </recommendedName>
</protein>
<sequence>MGASYSKEDSPPLVNEKLVIERLRAMQVKDREETDSFVHVEKEKGSAEPAWRHQETTLSTSDVCAWEAKLLADPKNRLALTALSSADPKTVLTSRSAKIADQQIFNVQIPFEGAPITNQRSSGRCWLFASTNVFRVALMKRHSLESFELSQAYLFFYDKLEKANYFLEQILDTAGEDLDSRIVQTLLQAPVNDGGQWDMVLNLVKKYGLVPQVLYPDSFNAQSSSAINQLITTKLREDALQLRSLVASHIPSSAKASSIASIKEKMMKEIHLILTLTLGPPPSPDAEFTWSYLDKSGKACELKCTPVDFADELSSSKSIKITNSLVQSMFSLVNDPRNPYNTLLSVDRLGNIVGGRGITYVNVPILTMKTAAISMLKAGLPIFFGCDVGKYSNREGIMDLDLIDYELGFNVRLGMEKAERLMTGESAMTHAMVLSAVHLDSEGKSTRWRVQNSWGTEAGEKGWFVMTDAWFDQFVYQVVVEPKFVDKAIRDVLNSEPKVLPLWDPMGALA</sequence>
<organism evidence="10 11">
    <name type="scientific">Coleophoma cylindrospora</name>
    <dbReference type="NCBI Taxonomy" id="1849047"/>
    <lineage>
        <taxon>Eukaryota</taxon>
        <taxon>Fungi</taxon>
        <taxon>Dikarya</taxon>
        <taxon>Ascomycota</taxon>
        <taxon>Pezizomycotina</taxon>
        <taxon>Leotiomycetes</taxon>
        <taxon>Helotiales</taxon>
        <taxon>Dermateaceae</taxon>
        <taxon>Coleophoma</taxon>
    </lineage>
</organism>
<comment type="function">
    <text evidence="8">Has aminopeptidase activity, shortening substrate peptides sequentially by 1 amino acid. Has bleomycin hydrolase activity, which can protect the cell from the toxic effects of bleomycin. Has homocysteine-thiolactonase activity, protecting the cell against homocysteine toxicity.</text>
</comment>
<dbReference type="OrthoDB" id="2666448at2759"/>
<dbReference type="FunFam" id="3.90.70.10:FF:000021">
    <property type="entry name" value="Bleomycin hydrolase"/>
    <property type="match status" value="1"/>
</dbReference>
<dbReference type="EMBL" id="PDLM01000014">
    <property type="protein sequence ID" value="RDW62383.1"/>
    <property type="molecule type" value="Genomic_DNA"/>
</dbReference>
<keyword evidence="4 8" id="KW-0378">Hydrolase</keyword>
<comment type="similarity">
    <text evidence="8">Belongs to the peptidase C1 family.</text>
</comment>
<dbReference type="AlphaFoldDB" id="A0A3D8QKM5"/>
<comment type="function">
    <text evidence="6">The normal physiological role of the enzyme is unknown, but it is not essential for the viability of yeast cells. Has aminopeptidase activity, shortening substrate peptides sequentially by 1 amino acid. Has bleomycin hydrolase activity, which can protect the cell from the toxic effects of bleomycin. Has homocysteine-thiolactonase activity, protecting the cell against homocysteine toxicity. Acts as a repressor in the GAL4 regulatory system, but this does not require either the peptidase or nucleic acid-binding activities.</text>
</comment>
<comment type="subunit">
    <text evidence="7">Homohexamer. Binds to nucleic acids. Binds single-stranded DNA and RNA with higher affinity than double-stranded DNA.</text>
</comment>
<feature type="active site" evidence="9">
    <location>
        <position position="430"/>
    </location>
</feature>
<dbReference type="GO" id="GO:0006508">
    <property type="term" value="P:proteolysis"/>
    <property type="evidence" value="ECO:0007669"/>
    <property type="project" value="UniProtKB-KW"/>
</dbReference>
<dbReference type="GO" id="GO:0004197">
    <property type="term" value="F:cysteine-type endopeptidase activity"/>
    <property type="evidence" value="ECO:0007669"/>
    <property type="project" value="UniProtKB-EC"/>
</dbReference>
<keyword evidence="3 8" id="KW-0645">Protease</keyword>
<keyword evidence="5 8" id="KW-0788">Thiol protease</keyword>
<evidence type="ECO:0000256" key="1">
    <source>
        <dbReference type="ARBA" id="ARBA00000423"/>
    </source>
</evidence>
<feature type="active site" evidence="9">
    <location>
        <position position="452"/>
    </location>
</feature>
<evidence type="ECO:0000256" key="6">
    <source>
        <dbReference type="ARBA" id="ARBA00025347"/>
    </source>
</evidence>
<dbReference type="SUPFAM" id="SSF54001">
    <property type="entry name" value="Cysteine proteinases"/>
    <property type="match status" value="1"/>
</dbReference>
<evidence type="ECO:0000256" key="2">
    <source>
        <dbReference type="ARBA" id="ARBA00022490"/>
    </source>
</evidence>
<dbReference type="GO" id="GO:0070005">
    <property type="term" value="F:cysteine-type aminopeptidase activity"/>
    <property type="evidence" value="ECO:0007669"/>
    <property type="project" value="InterPro"/>
</dbReference>
<evidence type="ECO:0000256" key="4">
    <source>
        <dbReference type="ARBA" id="ARBA00022801"/>
    </source>
</evidence>
<dbReference type="EC" id="3.4.22.40" evidence="8"/>
<keyword evidence="8" id="KW-0496">Mitochondrion</keyword>
<evidence type="ECO:0000313" key="11">
    <source>
        <dbReference type="Proteomes" id="UP000256645"/>
    </source>
</evidence>
<dbReference type="PANTHER" id="PTHR10363:SF2">
    <property type="entry name" value="BLEOMYCIN HYDROLASE"/>
    <property type="match status" value="1"/>
</dbReference>
<proteinExistence type="inferred from homology"/>
<dbReference type="GO" id="GO:0005739">
    <property type="term" value="C:mitochondrion"/>
    <property type="evidence" value="ECO:0007669"/>
    <property type="project" value="UniProtKB-SubCell"/>
</dbReference>
<dbReference type="PANTHER" id="PTHR10363">
    <property type="entry name" value="BLEOMYCIN HYDROLASE"/>
    <property type="match status" value="1"/>
</dbReference>
<gene>
    <name evidence="10" type="ORF">BP6252_11816</name>
</gene>
<comment type="subcellular location">
    <subcellularLocation>
        <location evidence="8">Mitochondrion</location>
    </subcellularLocation>
    <subcellularLocation>
        <location evidence="8">Cytoplasm</location>
    </subcellularLocation>
</comment>
<dbReference type="CDD" id="cd00585">
    <property type="entry name" value="Peptidase_C1B"/>
    <property type="match status" value="1"/>
</dbReference>
<keyword evidence="2 8" id="KW-0963">Cytoplasm</keyword>
<dbReference type="InterPro" id="IPR004134">
    <property type="entry name" value="Peptidase_C1B"/>
</dbReference>